<feature type="transmembrane region" description="Helical" evidence="1">
    <location>
        <begin position="30"/>
        <end position="50"/>
    </location>
</feature>
<dbReference type="RefSeq" id="WP_238309467.1">
    <property type="nucleotide sequence ID" value="NZ_BPQV01000001.1"/>
</dbReference>
<feature type="signal peptide" evidence="2">
    <location>
        <begin position="1"/>
        <end position="28"/>
    </location>
</feature>
<evidence type="ECO:0008006" key="5">
    <source>
        <dbReference type="Google" id="ProtNLM"/>
    </source>
</evidence>
<keyword evidence="4" id="KW-1185">Reference proteome</keyword>
<dbReference type="EMBL" id="BPQV01000001">
    <property type="protein sequence ID" value="GJE25527.1"/>
    <property type="molecule type" value="Genomic_DNA"/>
</dbReference>
<feature type="chain" id="PRO_5046731567" description="Transmembrane protein" evidence="2">
    <location>
        <begin position="29"/>
        <end position="90"/>
    </location>
</feature>
<proteinExistence type="predicted"/>
<keyword evidence="1" id="KW-0812">Transmembrane</keyword>
<gene>
    <name evidence="3" type="ORF">LKMONMHP_0365</name>
</gene>
<reference evidence="3" key="1">
    <citation type="journal article" date="2021" name="Front. Microbiol.">
        <title>Comprehensive Comparative Genomics and Phenotyping of Methylobacterium Species.</title>
        <authorList>
            <person name="Alessa O."/>
            <person name="Ogura Y."/>
            <person name="Fujitani Y."/>
            <person name="Takami H."/>
            <person name="Hayashi T."/>
            <person name="Sahin N."/>
            <person name="Tani A."/>
        </authorList>
    </citation>
    <scope>NUCLEOTIDE SEQUENCE</scope>
    <source>
        <strain evidence="3">NBRC 15689</strain>
    </source>
</reference>
<evidence type="ECO:0000256" key="2">
    <source>
        <dbReference type="SAM" id="SignalP"/>
    </source>
</evidence>
<evidence type="ECO:0000313" key="3">
    <source>
        <dbReference type="EMBL" id="GJE25527.1"/>
    </source>
</evidence>
<evidence type="ECO:0000256" key="1">
    <source>
        <dbReference type="SAM" id="Phobius"/>
    </source>
</evidence>
<comment type="caution">
    <text evidence="3">The sequence shown here is derived from an EMBL/GenBank/DDBJ whole genome shotgun (WGS) entry which is preliminary data.</text>
</comment>
<sequence>MIRKTVTAGLAALTLVAALGASVNSAQAGWRGAAVTAGILGLALGAAAAASARPAYPEPVYDYGYGCGYVYEPVYDVYGEQVGWRRVLTC</sequence>
<evidence type="ECO:0000313" key="4">
    <source>
        <dbReference type="Proteomes" id="UP001055156"/>
    </source>
</evidence>
<name>A0ABQ4T1L0_METOR</name>
<keyword evidence="1" id="KW-1133">Transmembrane helix</keyword>
<keyword evidence="2" id="KW-0732">Signal</keyword>
<accession>A0ABQ4T1L0</accession>
<reference evidence="3" key="2">
    <citation type="submission" date="2021-08" db="EMBL/GenBank/DDBJ databases">
        <authorList>
            <person name="Tani A."/>
            <person name="Ola A."/>
            <person name="Ogura Y."/>
            <person name="Katsura K."/>
            <person name="Hayashi T."/>
        </authorList>
    </citation>
    <scope>NUCLEOTIDE SEQUENCE</scope>
    <source>
        <strain evidence="3">NBRC 15689</strain>
    </source>
</reference>
<protein>
    <recommendedName>
        <fullName evidence="5">Transmembrane protein</fullName>
    </recommendedName>
</protein>
<dbReference type="Proteomes" id="UP001055156">
    <property type="component" value="Unassembled WGS sequence"/>
</dbReference>
<keyword evidence="1" id="KW-0472">Membrane</keyword>
<organism evidence="3 4">
    <name type="scientific">Methylobacterium organophilum</name>
    <dbReference type="NCBI Taxonomy" id="410"/>
    <lineage>
        <taxon>Bacteria</taxon>
        <taxon>Pseudomonadati</taxon>
        <taxon>Pseudomonadota</taxon>
        <taxon>Alphaproteobacteria</taxon>
        <taxon>Hyphomicrobiales</taxon>
        <taxon>Methylobacteriaceae</taxon>
        <taxon>Methylobacterium</taxon>
    </lineage>
</organism>